<keyword evidence="3" id="KW-1185">Reference proteome</keyword>
<feature type="transmembrane region" description="Helical" evidence="1">
    <location>
        <begin position="151"/>
        <end position="171"/>
    </location>
</feature>
<name>A0A2V3VKZ6_9BACI</name>
<dbReference type="Pfam" id="PF16357">
    <property type="entry name" value="PepSY_TM_like_2"/>
    <property type="match status" value="1"/>
</dbReference>
<dbReference type="RefSeq" id="WP_146214346.1">
    <property type="nucleotide sequence ID" value="NZ_JBHUHB010000001.1"/>
</dbReference>
<keyword evidence="1" id="KW-0472">Membrane</keyword>
<gene>
    <name evidence="2" type="ORF">DFR56_12248</name>
</gene>
<dbReference type="EMBL" id="QJJQ01000022">
    <property type="protein sequence ID" value="PXW81438.1"/>
    <property type="molecule type" value="Genomic_DNA"/>
</dbReference>
<feature type="transmembrane region" description="Helical" evidence="1">
    <location>
        <begin position="12"/>
        <end position="30"/>
    </location>
</feature>
<protein>
    <recommendedName>
        <fullName evidence="4">PepSY-associated transmembrane protein</fullName>
    </recommendedName>
</protein>
<comment type="caution">
    <text evidence="2">The sequence shown here is derived from an EMBL/GenBank/DDBJ whole genome shotgun (WGS) entry which is preliminary data.</text>
</comment>
<dbReference type="InterPro" id="IPR032307">
    <property type="entry name" value="PepSY_TM-like_2"/>
</dbReference>
<sequence length="184" mass="21017">MRKTILNVHLYVGLILGVTILMLSVTGLYLNHQHDWFHKQNIHYINPNYDEITEEAIQLAHQGERNVPNAVEVATTSNLFTIEDIVSVNYAYHGLGYFYYVHLNDELGTIAVVTEQGEVAKLYSDPAIKKWMHDLHTGIVDGFNFIFINDITTVGIILLTVTGIILSFRILKARTKVKRKYKTN</sequence>
<dbReference type="AlphaFoldDB" id="A0A2V3VKZ6"/>
<proteinExistence type="predicted"/>
<reference evidence="2 3" key="1">
    <citation type="submission" date="2018-05" db="EMBL/GenBank/DDBJ databases">
        <title>Genomic Encyclopedia of Type Strains, Phase IV (KMG-IV): sequencing the most valuable type-strain genomes for metagenomic binning, comparative biology and taxonomic classification.</title>
        <authorList>
            <person name="Goeker M."/>
        </authorList>
    </citation>
    <scope>NUCLEOTIDE SEQUENCE [LARGE SCALE GENOMIC DNA]</scope>
    <source>
        <strain evidence="2 3">DSM 28556</strain>
    </source>
</reference>
<keyword evidence="1" id="KW-0812">Transmembrane</keyword>
<evidence type="ECO:0000313" key="3">
    <source>
        <dbReference type="Proteomes" id="UP000247978"/>
    </source>
</evidence>
<evidence type="ECO:0000256" key="1">
    <source>
        <dbReference type="SAM" id="Phobius"/>
    </source>
</evidence>
<accession>A0A2V3VKZ6</accession>
<organism evidence="2 3">
    <name type="scientific">Pseudogracilibacillus auburnensis</name>
    <dbReference type="NCBI Taxonomy" id="1494959"/>
    <lineage>
        <taxon>Bacteria</taxon>
        <taxon>Bacillati</taxon>
        <taxon>Bacillota</taxon>
        <taxon>Bacilli</taxon>
        <taxon>Bacillales</taxon>
        <taxon>Bacillaceae</taxon>
        <taxon>Pseudogracilibacillus</taxon>
    </lineage>
</organism>
<evidence type="ECO:0008006" key="4">
    <source>
        <dbReference type="Google" id="ProtNLM"/>
    </source>
</evidence>
<keyword evidence="1" id="KW-1133">Transmembrane helix</keyword>
<dbReference type="Proteomes" id="UP000247978">
    <property type="component" value="Unassembled WGS sequence"/>
</dbReference>
<evidence type="ECO:0000313" key="2">
    <source>
        <dbReference type="EMBL" id="PXW81438.1"/>
    </source>
</evidence>